<dbReference type="EMBL" id="BMAW01099898">
    <property type="protein sequence ID" value="GFS92280.1"/>
    <property type="molecule type" value="Genomic_DNA"/>
</dbReference>
<organism evidence="2 3">
    <name type="scientific">Nephila pilipes</name>
    <name type="common">Giant wood spider</name>
    <name type="synonym">Nephila maculata</name>
    <dbReference type="NCBI Taxonomy" id="299642"/>
    <lineage>
        <taxon>Eukaryota</taxon>
        <taxon>Metazoa</taxon>
        <taxon>Ecdysozoa</taxon>
        <taxon>Arthropoda</taxon>
        <taxon>Chelicerata</taxon>
        <taxon>Arachnida</taxon>
        <taxon>Araneae</taxon>
        <taxon>Araneomorphae</taxon>
        <taxon>Entelegynae</taxon>
        <taxon>Araneoidea</taxon>
        <taxon>Nephilidae</taxon>
        <taxon>Nephila</taxon>
    </lineage>
</organism>
<protein>
    <submittedName>
        <fullName evidence="2">Uncharacterized protein</fullName>
    </submittedName>
</protein>
<reference evidence="2" key="1">
    <citation type="submission" date="2020-08" db="EMBL/GenBank/DDBJ databases">
        <title>Multicomponent nature underlies the extraordinary mechanical properties of spider dragline silk.</title>
        <authorList>
            <person name="Kono N."/>
            <person name="Nakamura H."/>
            <person name="Mori M."/>
            <person name="Yoshida Y."/>
            <person name="Ohtoshi R."/>
            <person name="Malay A.D."/>
            <person name="Moran D.A.P."/>
            <person name="Tomita M."/>
            <person name="Numata K."/>
            <person name="Arakawa K."/>
        </authorList>
    </citation>
    <scope>NUCLEOTIDE SEQUENCE</scope>
</reference>
<keyword evidence="3" id="KW-1185">Reference proteome</keyword>
<dbReference type="AlphaFoldDB" id="A0A8X6N3X3"/>
<name>A0A8X6N3X3_NEPPI</name>
<gene>
    <name evidence="2" type="ORF">NPIL_374621</name>
</gene>
<evidence type="ECO:0000313" key="2">
    <source>
        <dbReference type="EMBL" id="GFS92280.1"/>
    </source>
</evidence>
<feature type="region of interest" description="Disordered" evidence="1">
    <location>
        <begin position="1"/>
        <end position="50"/>
    </location>
</feature>
<evidence type="ECO:0000256" key="1">
    <source>
        <dbReference type="SAM" id="MobiDB-lite"/>
    </source>
</evidence>
<comment type="caution">
    <text evidence="2">The sequence shown here is derived from an EMBL/GenBank/DDBJ whole genome shotgun (WGS) entry which is preliminary data.</text>
</comment>
<accession>A0A8X6N3X3</accession>
<feature type="compositionally biased region" description="Basic residues" evidence="1">
    <location>
        <begin position="1"/>
        <end position="19"/>
    </location>
</feature>
<sequence length="107" mass="12421">MRAHSQKAQHKNQPRKLKRSISNNPSSESHKSQHAPDTPQQMGRSYLESFHSLLEEIPGNKSSQPFSITNFWIEKRQHTPFLLLNRDKSLKAFPPHKKVPLQGPDFR</sequence>
<evidence type="ECO:0000313" key="3">
    <source>
        <dbReference type="Proteomes" id="UP000887013"/>
    </source>
</evidence>
<dbReference type="Proteomes" id="UP000887013">
    <property type="component" value="Unassembled WGS sequence"/>
</dbReference>
<proteinExistence type="predicted"/>